<protein>
    <recommendedName>
        <fullName evidence="4">Endonuclease/exonuclease/phosphatase domain-containing protein</fullName>
    </recommendedName>
</protein>
<feature type="region of interest" description="Disordered" evidence="1">
    <location>
        <begin position="1"/>
        <end position="44"/>
    </location>
</feature>
<gene>
    <name evidence="2" type="ORF">F2Q69_00056271</name>
</gene>
<reference evidence="2" key="1">
    <citation type="submission" date="2019-12" db="EMBL/GenBank/DDBJ databases">
        <title>Genome sequencing and annotation of Brassica cretica.</title>
        <authorList>
            <person name="Studholme D.J."/>
            <person name="Sarris P."/>
        </authorList>
    </citation>
    <scope>NUCLEOTIDE SEQUENCE</scope>
    <source>
        <strain evidence="2">PFS-109/04</strain>
        <tissue evidence="2">Leaf</tissue>
    </source>
</reference>
<dbReference type="Proteomes" id="UP000712600">
    <property type="component" value="Unassembled WGS sequence"/>
</dbReference>
<organism evidence="2 3">
    <name type="scientific">Brassica cretica</name>
    <name type="common">Mustard</name>
    <dbReference type="NCBI Taxonomy" id="69181"/>
    <lineage>
        <taxon>Eukaryota</taxon>
        <taxon>Viridiplantae</taxon>
        <taxon>Streptophyta</taxon>
        <taxon>Embryophyta</taxon>
        <taxon>Tracheophyta</taxon>
        <taxon>Spermatophyta</taxon>
        <taxon>Magnoliopsida</taxon>
        <taxon>eudicotyledons</taxon>
        <taxon>Gunneridae</taxon>
        <taxon>Pentapetalae</taxon>
        <taxon>rosids</taxon>
        <taxon>malvids</taxon>
        <taxon>Brassicales</taxon>
        <taxon>Brassicaceae</taxon>
        <taxon>Brassiceae</taxon>
        <taxon>Brassica</taxon>
    </lineage>
</organism>
<name>A0A8S9N387_BRACR</name>
<proteinExistence type="predicted"/>
<feature type="compositionally biased region" description="Polar residues" evidence="1">
    <location>
        <begin position="1"/>
        <end position="13"/>
    </location>
</feature>
<dbReference type="AlphaFoldDB" id="A0A8S9N387"/>
<evidence type="ECO:0000313" key="2">
    <source>
        <dbReference type="EMBL" id="KAF3488298.1"/>
    </source>
</evidence>
<evidence type="ECO:0000313" key="3">
    <source>
        <dbReference type="Proteomes" id="UP000712600"/>
    </source>
</evidence>
<evidence type="ECO:0000256" key="1">
    <source>
        <dbReference type="SAM" id="MobiDB-lite"/>
    </source>
</evidence>
<comment type="caution">
    <text evidence="2">The sequence shown here is derived from an EMBL/GenBank/DDBJ whole genome shotgun (WGS) entry which is preliminary data.</text>
</comment>
<evidence type="ECO:0008006" key="4">
    <source>
        <dbReference type="Google" id="ProtNLM"/>
    </source>
</evidence>
<sequence length="175" mass="19915">MSSASSAPINPSGFQLGPSTEGCVTGSVGVTKTQRRRPQSWKRRNAGKDLKCRLDRCFGNDGWFKLFPRANTEYKGMYASDHRLIKVSFALEPEERGCGRFYFDQRMIGKEGFEEAVIKGWNMDNLNGVTHIMDRIASCRRELARWKRGSNINHYKKTHRIPTEVPTDTKVVGNL</sequence>
<dbReference type="EMBL" id="QGKX02002183">
    <property type="protein sequence ID" value="KAF3488298.1"/>
    <property type="molecule type" value="Genomic_DNA"/>
</dbReference>
<feature type="compositionally biased region" description="Basic residues" evidence="1">
    <location>
        <begin position="33"/>
        <end position="44"/>
    </location>
</feature>
<accession>A0A8S9N387</accession>